<reference evidence="1" key="1">
    <citation type="journal article" date="2023" name="Mol. Phylogenet. Evol.">
        <title>Genome-scale phylogeny and comparative genomics of the fungal order Sordariales.</title>
        <authorList>
            <person name="Hensen N."/>
            <person name="Bonometti L."/>
            <person name="Westerberg I."/>
            <person name="Brannstrom I.O."/>
            <person name="Guillou S."/>
            <person name="Cros-Aarteil S."/>
            <person name="Calhoun S."/>
            <person name="Haridas S."/>
            <person name="Kuo A."/>
            <person name="Mondo S."/>
            <person name="Pangilinan J."/>
            <person name="Riley R."/>
            <person name="LaButti K."/>
            <person name="Andreopoulos B."/>
            <person name="Lipzen A."/>
            <person name="Chen C."/>
            <person name="Yan M."/>
            <person name="Daum C."/>
            <person name="Ng V."/>
            <person name="Clum A."/>
            <person name="Steindorff A."/>
            <person name="Ohm R.A."/>
            <person name="Martin F."/>
            <person name="Silar P."/>
            <person name="Natvig D.O."/>
            <person name="Lalanne C."/>
            <person name="Gautier V."/>
            <person name="Ament-Velasquez S.L."/>
            <person name="Kruys A."/>
            <person name="Hutchinson M.I."/>
            <person name="Powell A.J."/>
            <person name="Barry K."/>
            <person name="Miller A.N."/>
            <person name="Grigoriev I.V."/>
            <person name="Debuchy R."/>
            <person name="Gladieux P."/>
            <person name="Hiltunen Thoren M."/>
            <person name="Johannesson H."/>
        </authorList>
    </citation>
    <scope>NUCLEOTIDE SEQUENCE</scope>
    <source>
        <strain evidence="1">CBS 757.83</strain>
    </source>
</reference>
<evidence type="ECO:0000313" key="2">
    <source>
        <dbReference type="Proteomes" id="UP001305647"/>
    </source>
</evidence>
<organism evidence="1 2">
    <name type="scientific">Parathielavia hyrcaniae</name>
    <dbReference type="NCBI Taxonomy" id="113614"/>
    <lineage>
        <taxon>Eukaryota</taxon>
        <taxon>Fungi</taxon>
        <taxon>Dikarya</taxon>
        <taxon>Ascomycota</taxon>
        <taxon>Pezizomycotina</taxon>
        <taxon>Sordariomycetes</taxon>
        <taxon>Sordariomycetidae</taxon>
        <taxon>Sordariales</taxon>
        <taxon>Chaetomiaceae</taxon>
        <taxon>Parathielavia</taxon>
    </lineage>
</organism>
<proteinExistence type="predicted"/>
<reference evidence="1" key="2">
    <citation type="submission" date="2023-05" db="EMBL/GenBank/DDBJ databases">
        <authorList>
            <consortium name="Lawrence Berkeley National Laboratory"/>
            <person name="Steindorff A."/>
            <person name="Hensen N."/>
            <person name="Bonometti L."/>
            <person name="Westerberg I."/>
            <person name="Brannstrom I.O."/>
            <person name="Guillou S."/>
            <person name="Cros-Aarteil S."/>
            <person name="Calhoun S."/>
            <person name="Haridas S."/>
            <person name="Kuo A."/>
            <person name="Mondo S."/>
            <person name="Pangilinan J."/>
            <person name="Riley R."/>
            <person name="Labutti K."/>
            <person name="Andreopoulos B."/>
            <person name="Lipzen A."/>
            <person name="Chen C."/>
            <person name="Yanf M."/>
            <person name="Daum C."/>
            <person name="Ng V."/>
            <person name="Clum A."/>
            <person name="Ohm R."/>
            <person name="Martin F."/>
            <person name="Silar P."/>
            <person name="Natvig D."/>
            <person name="Lalanne C."/>
            <person name="Gautier V."/>
            <person name="Ament-Velasquez S.L."/>
            <person name="Kruys A."/>
            <person name="Hutchinson M.I."/>
            <person name="Powell A.J."/>
            <person name="Barry K."/>
            <person name="Miller A.N."/>
            <person name="Grigoriev I.V."/>
            <person name="Debuchy R."/>
            <person name="Gladieux P."/>
            <person name="Thoren M.H."/>
            <person name="Johannesson H."/>
        </authorList>
    </citation>
    <scope>NUCLEOTIDE SEQUENCE</scope>
    <source>
        <strain evidence="1">CBS 757.83</strain>
    </source>
</reference>
<comment type="caution">
    <text evidence="1">The sequence shown here is derived from an EMBL/GenBank/DDBJ whole genome shotgun (WGS) entry which is preliminary data.</text>
</comment>
<gene>
    <name evidence="1" type="ORF">N658DRAFT_244240</name>
</gene>
<sequence>MAAQCCVNSQGSLSALGICSSIGQAEPSREEQPGMNWAVLLVWQSLSDSLPFRAVGIGRFALPIDWAAASPVWFVIASGPVHISQPGSDDGWAATWRHCSWVGQCRRPRSSHSRYHGPAHCRFESRSRCVGLSVHVDGGN</sequence>
<keyword evidence="2" id="KW-1185">Reference proteome</keyword>
<dbReference type="Proteomes" id="UP001305647">
    <property type="component" value="Unassembled WGS sequence"/>
</dbReference>
<dbReference type="EMBL" id="MU863627">
    <property type="protein sequence ID" value="KAK4104138.1"/>
    <property type="molecule type" value="Genomic_DNA"/>
</dbReference>
<dbReference type="AlphaFoldDB" id="A0AAN6Q5W9"/>
<evidence type="ECO:0000313" key="1">
    <source>
        <dbReference type="EMBL" id="KAK4104138.1"/>
    </source>
</evidence>
<name>A0AAN6Q5W9_9PEZI</name>
<accession>A0AAN6Q5W9</accession>
<protein>
    <submittedName>
        <fullName evidence="1">Uncharacterized protein</fullName>
    </submittedName>
</protein>